<reference evidence="8 9" key="1">
    <citation type="submission" date="2018-09" db="EMBL/GenBank/DDBJ databases">
        <title>Genome sequencing of strain 6GH32-13.</title>
        <authorList>
            <person name="Weon H.-Y."/>
            <person name="Heo J."/>
            <person name="Kwon S.-W."/>
        </authorList>
    </citation>
    <scope>NUCLEOTIDE SEQUENCE [LARGE SCALE GENOMIC DNA]</scope>
    <source>
        <strain evidence="8 9">5GH32-13</strain>
    </source>
</reference>
<dbReference type="KEGG" id="pseg:D3H65_26060"/>
<dbReference type="Gene3D" id="1.20.1600.10">
    <property type="entry name" value="Outer membrane efflux proteins (OEP)"/>
    <property type="match status" value="1"/>
</dbReference>
<protein>
    <submittedName>
        <fullName evidence="8">TolC family protein</fullName>
    </submittedName>
</protein>
<keyword evidence="6" id="KW-0472">Membrane</keyword>
<evidence type="ECO:0000313" key="8">
    <source>
        <dbReference type="EMBL" id="AXY77235.1"/>
    </source>
</evidence>
<keyword evidence="4" id="KW-1134">Transmembrane beta strand</keyword>
<dbReference type="PANTHER" id="PTHR30026:SF20">
    <property type="entry name" value="OUTER MEMBRANE PROTEIN TOLC"/>
    <property type="match status" value="1"/>
</dbReference>
<dbReference type="GO" id="GO:1990281">
    <property type="term" value="C:efflux pump complex"/>
    <property type="evidence" value="ECO:0007669"/>
    <property type="project" value="TreeGrafter"/>
</dbReference>
<dbReference type="EMBL" id="CP032157">
    <property type="protein sequence ID" value="AXY77235.1"/>
    <property type="molecule type" value="Genomic_DNA"/>
</dbReference>
<name>A0A3B7MZR7_9BACT</name>
<evidence type="ECO:0000313" key="9">
    <source>
        <dbReference type="Proteomes" id="UP000263900"/>
    </source>
</evidence>
<proteinExistence type="inferred from homology"/>
<evidence type="ECO:0000256" key="2">
    <source>
        <dbReference type="ARBA" id="ARBA00007613"/>
    </source>
</evidence>
<comment type="similarity">
    <text evidence="2">Belongs to the outer membrane factor (OMF) (TC 1.B.17) family.</text>
</comment>
<dbReference type="AlphaFoldDB" id="A0A3B7MZR7"/>
<evidence type="ECO:0000256" key="7">
    <source>
        <dbReference type="ARBA" id="ARBA00023237"/>
    </source>
</evidence>
<keyword evidence="9" id="KW-1185">Reference proteome</keyword>
<organism evidence="8 9">
    <name type="scientific">Paraflavitalea soli</name>
    <dbReference type="NCBI Taxonomy" id="2315862"/>
    <lineage>
        <taxon>Bacteria</taxon>
        <taxon>Pseudomonadati</taxon>
        <taxon>Bacteroidota</taxon>
        <taxon>Chitinophagia</taxon>
        <taxon>Chitinophagales</taxon>
        <taxon>Chitinophagaceae</taxon>
        <taxon>Paraflavitalea</taxon>
    </lineage>
</organism>
<dbReference type="Proteomes" id="UP000263900">
    <property type="component" value="Chromosome"/>
</dbReference>
<keyword evidence="3" id="KW-0813">Transport</keyword>
<evidence type="ECO:0000256" key="6">
    <source>
        <dbReference type="ARBA" id="ARBA00023136"/>
    </source>
</evidence>
<evidence type="ECO:0000256" key="5">
    <source>
        <dbReference type="ARBA" id="ARBA00022692"/>
    </source>
</evidence>
<dbReference type="GO" id="GO:0009279">
    <property type="term" value="C:cell outer membrane"/>
    <property type="evidence" value="ECO:0007669"/>
    <property type="project" value="UniProtKB-SubCell"/>
</dbReference>
<gene>
    <name evidence="8" type="ORF">D3H65_26060</name>
</gene>
<dbReference type="SUPFAM" id="SSF56954">
    <property type="entry name" value="Outer membrane efflux proteins (OEP)"/>
    <property type="match status" value="1"/>
</dbReference>
<dbReference type="InterPro" id="IPR051906">
    <property type="entry name" value="TolC-like"/>
</dbReference>
<keyword evidence="7" id="KW-0998">Cell outer membrane</keyword>
<dbReference type="RefSeq" id="WP_119053111.1">
    <property type="nucleotide sequence ID" value="NZ_CP032157.1"/>
</dbReference>
<dbReference type="GO" id="GO:0015562">
    <property type="term" value="F:efflux transmembrane transporter activity"/>
    <property type="evidence" value="ECO:0007669"/>
    <property type="project" value="InterPro"/>
</dbReference>
<evidence type="ECO:0000256" key="1">
    <source>
        <dbReference type="ARBA" id="ARBA00004442"/>
    </source>
</evidence>
<dbReference type="PANTHER" id="PTHR30026">
    <property type="entry name" value="OUTER MEMBRANE PROTEIN TOLC"/>
    <property type="match status" value="1"/>
</dbReference>
<evidence type="ECO:0000256" key="4">
    <source>
        <dbReference type="ARBA" id="ARBA00022452"/>
    </source>
</evidence>
<evidence type="ECO:0000256" key="3">
    <source>
        <dbReference type="ARBA" id="ARBA00022448"/>
    </source>
</evidence>
<dbReference type="GO" id="GO:0015288">
    <property type="term" value="F:porin activity"/>
    <property type="evidence" value="ECO:0007669"/>
    <property type="project" value="TreeGrafter"/>
</dbReference>
<sequence length="485" mass="54173">MRRKILLPVLLQIGLIGTVFGQDKWDLQRCVEYAWANNITIKQSSVQAELAEVDLKQNQWGQYPGVDFNSSSGMQWGRSIDRTTNVYTNVSSVFQSFNANLGITVFNWNRIKNTILGSRYAKDAAHMDVEKSKNDVALNVATYYLQVLLARQQMDIAKVQMGQTMSQIQFTRKKVEAGAVPELDALTLEGQYATDSSNYITAASNVDQAMLTLKVALNLDAGAAFDIASPPVDQIPVDPILQLQPETVFQIAMKSQPAQRANELRIQSMMTNLKASRAFMYPTISVFGGLGTNFTSPTKAFNEYVDGVTQIGYAQQSPTVLYPVYIPKTGVNSHKKSFGEIWDGWGSQINNNFGQNLGFTISVPILSGGQARFNYQRAKLNLKGAQVTKELVDQTLKNDIYKAYYSAAAAMQKFNASKTSVAITQKTYEFAVKRYELGLLNTYDLLITQNNFTRAKLDRVSAEFDYVFKMKVLEFYKGQGIKLTN</sequence>
<dbReference type="Pfam" id="PF02321">
    <property type="entry name" value="OEP"/>
    <property type="match status" value="2"/>
</dbReference>
<keyword evidence="5" id="KW-0812">Transmembrane</keyword>
<dbReference type="InterPro" id="IPR003423">
    <property type="entry name" value="OMP_efflux"/>
</dbReference>
<dbReference type="OrthoDB" id="9811587at2"/>
<comment type="subcellular location">
    <subcellularLocation>
        <location evidence="1">Cell outer membrane</location>
    </subcellularLocation>
</comment>
<accession>A0A3B7MZR7</accession>